<feature type="region of interest" description="Disordered" evidence="6">
    <location>
        <begin position="312"/>
        <end position="356"/>
    </location>
</feature>
<dbReference type="Proteomes" id="UP000067626">
    <property type="component" value="Chromosome"/>
</dbReference>
<dbReference type="InterPro" id="IPR022791">
    <property type="entry name" value="L-PG_synthase/AglD"/>
</dbReference>
<feature type="compositionally biased region" description="Polar residues" evidence="6">
    <location>
        <begin position="326"/>
        <end position="337"/>
    </location>
</feature>
<accession>A0A0K1ERG0</accession>
<evidence type="ECO:0000313" key="9">
    <source>
        <dbReference type="Proteomes" id="UP000067626"/>
    </source>
</evidence>
<keyword evidence="2" id="KW-1003">Cell membrane</keyword>
<evidence type="ECO:0000313" key="8">
    <source>
        <dbReference type="EMBL" id="AKT43237.1"/>
    </source>
</evidence>
<feature type="transmembrane region" description="Helical" evidence="7">
    <location>
        <begin position="275"/>
        <end position="301"/>
    </location>
</feature>
<feature type="transmembrane region" description="Helical" evidence="7">
    <location>
        <begin position="208"/>
        <end position="228"/>
    </location>
</feature>
<dbReference type="STRING" id="52.CMC5_074680"/>
<dbReference type="Pfam" id="PF03706">
    <property type="entry name" value="LPG_synthase_TM"/>
    <property type="match status" value="1"/>
</dbReference>
<feature type="transmembrane region" description="Helical" evidence="7">
    <location>
        <begin position="131"/>
        <end position="149"/>
    </location>
</feature>
<dbReference type="AlphaFoldDB" id="A0A0K1ERG0"/>
<keyword evidence="4 7" id="KW-1133">Transmembrane helix</keyword>
<dbReference type="OrthoDB" id="5517589at2"/>
<reference evidence="8 9" key="1">
    <citation type="submission" date="2015-07" db="EMBL/GenBank/DDBJ databases">
        <title>Genome analysis of myxobacterium Chondromyces crocatus Cm c5 reveals a high potential for natural compound synthesis and the genetic basis for the loss of fruiting body formation.</title>
        <authorList>
            <person name="Zaburannyi N."/>
            <person name="Bunk B."/>
            <person name="Maier J."/>
            <person name="Overmann J."/>
            <person name="Mueller R."/>
        </authorList>
    </citation>
    <scope>NUCLEOTIDE SEQUENCE [LARGE SCALE GENOMIC DNA]</scope>
    <source>
        <strain evidence="8 9">Cm c5</strain>
    </source>
</reference>
<dbReference type="EMBL" id="CP012159">
    <property type="protein sequence ID" value="AKT43237.1"/>
    <property type="molecule type" value="Genomic_DNA"/>
</dbReference>
<feature type="transmembrane region" description="Helical" evidence="7">
    <location>
        <begin position="52"/>
        <end position="77"/>
    </location>
</feature>
<comment type="subcellular location">
    <subcellularLocation>
        <location evidence="1">Cell membrane</location>
        <topology evidence="1">Multi-pass membrane protein</topology>
    </subcellularLocation>
</comment>
<dbReference type="KEGG" id="ccro:CMC5_074680"/>
<evidence type="ECO:0000256" key="3">
    <source>
        <dbReference type="ARBA" id="ARBA00022692"/>
    </source>
</evidence>
<evidence type="ECO:0000256" key="4">
    <source>
        <dbReference type="ARBA" id="ARBA00022989"/>
    </source>
</evidence>
<gene>
    <name evidence="8" type="ORF">CMC5_074680</name>
</gene>
<keyword evidence="9" id="KW-1185">Reference proteome</keyword>
<keyword evidence="5 7" id="KW-0472">Membrane</keyword>
<proteinExistence type="predicted"/>
<sequence>MSTPPPERSPHQAAPRWRRALPSLAAVALVAFAVSRIQPDAFLDALARVDPLAYITFSIAFVFALLAADSFATVLVYRGAGLPVRYRDFFVLRGASYLPSLLNHHVGQAFLTLALSRAHGASLARTAGSTLLVYASWLGCLLLLAAVTFPLHGASLAWTALTLAPGVLYLGVLTVRPALLARTRLLAPLFEAGVRGHLVALITRLPHLAVLFLGTWIPFSFFGVHIPLTTALVRVPVLMVAVTLPITPQGLGTRDLLAPPLFEAFTPGDTHEARLAVLSACTTSWAAAITLVEAVLGLALLRSAMPRVMTSRAHHRTMSSDRFARSSVQEDIDNSTSEDLKERSASAEEEKRADLP</sequence>
<name>A0A0K1ERG0_CHOCO</name>
<organism evidence="8 9">
    <name type="scientific">Chondromyces crocatus</name>
    <dbReference type="NCBI Taxonomy" id="52"/>
    <lineage>
        <taxon>Bacteria</taxon>
        <taxon>Pseudomonadati</taxon>
        <taxon>Myxococcota</taxon>
        <taxon>Polyangia</taxon>
        <taxon>Polyangiales</taxon>
        <taxon>Polyangiaceae</taxon>
        <taxon>Chondromyces</taxon>
    </lineage>
</organism>
<feature type="compositionally biased region" description="Basic and acidic residues" evidence="6">
    <location>
        <begin position="338"/>
        <end position="356"/>
    </location>
</feature>
<dbReference type="GO" id="GO:0005886">
    <property type="term" value="C:plasma membrane"/>
    <property type="evidence" value="ECO:0007669"/>
    <property type="project" value="UniProtKB-SubCell"/>
</dbReference>
<feature type="transmembrane region" description="Helical" evidence="7">
    <location>
        <begin position="155"/>
        <end position="175"/>
    </location>
</feature>
<evidence type="ECO:0000256" key="5">
    <source>
        <dbReference type="ARBA" id="ARBA00023136"/>
    </source>
</evidence>
<evidence type="ECO:0000256" key="7">
    <source>
        <dbReference type="SAM" id="Phobius"/>
    </source>
</evidence>
<evidence type="ECO:0000256" key="1">
    <source>
        <dbReference type="ARBA" id="ARBA00004651"/>
    </source>
</evidence>
<protein>
    <submittedName>
        <fullName evidence="8">Uncharacterized protein</fullName>
    </submittedName>
</protein>
<keyword evidence="3 7" id="KW-0812">Transmembrane</keyword>
<evidence type="ECO:0000256" key="6">
    <source>
        <dbReference type="SAM" id="MobiDB-lite"/>
    </source>
</evidence>
<evidence type="ECO:0000256" key="2">
    <source>
        <dbReference type="ARBA" id="ARBA00022475"/>
    </source>
</evidence>